<dbReference type="AlphaFoldDB" id="A0A0C1HWF5"/>
<name>A0A0C1HWF5_STRCV</name>
<dbReference type="InterPro" id="IPR036249">
    <property type="entry name" value="Thioredoxin-like_sf"/>
</dbReference>
<dbReference type="CDD" id="cd02947">
    <property type="entry name" value="TRX_family"/>
    <property type="match status" value="1"/>
</dbReference>
<dbReference type="RefSeq" id="WP_039676994.1">
    <property type="nucleotide sequence ID" value="NZ_JWIY01000001.1"/>
</dbReference>
<organism evidence="1 2">
    <name type="scientific">Streptococcus constellatus</name>
    <dbReference type="NCBI Taxonomy" id="76860"/>
    <lineage>
        <taxon>Bacteria</taxon>
        <taxon>Bacillati</taxon>
        <taxon>Bacillota</taxon>
        <taxon>Bacilli</taxon>
        <taxon>Lactobacillales</taxon>
        <taxon>Streptococcaceae</taxon>
        <taxon>Streptococcus</taxon>
        <taxon>Streptococcus anginosus group</taxon>
    </lineage>
</organism>
<evidence type="ECO:0000313" key="2">
    <source>
        <dbReference type="Proteomes" id="UP000031339"/>
    </source>
</evidence>
<dbReference type="eggNOG" id="COG0526">
    <property type="taxonomic scope" value="Bacteria"/>
</dbReference>
<dbReference type="STRING" id="862969.SCI_0745"/>
<gene>
    <name evidence="1" type="ORF">RN79_02370</name>
</gene>
<dbReference type="EMBL" id="JWIY01000001">
    <property type="protein sequence ID" value="KIC78438.1"/>
    <property type="molecule type" value="Genomic_DNA"/>
</dbReference>
<dbReference type="InterPro" id="IPR046698">
    <property type="entry name" value="PedC-like"/>
</dbReference>
<dbReference type="Proteomes" id="UP000031339">
    <property type="component" value="Unassembled WGS sequence"/>
</dbReference>
<dbReference type="OrthoDB" id="9792987at2"/>
<reference evidence="1 2" key="1">
    <citation type="submission" date="2014-12" db="EMBL/GenBank/DDBJ databases">
        <title>Partial genome sequence of Streptococcus constellatus KCOM 1650 (= ChDC B144).</title>
        <authorList>
            <person name="Kook J.-K."/>
            <person name="Park S.-N."/>
            <person name="Lim Y.K."/>
            <person name="Jo E."/>
        </authorList>
    </citation>
    <scope>NUCLEOTIDE SEQUENCE [LARGE SCALE GENOMIC DNA]</scope>
    <source>
        <strain evidence="1 2">KCOM 1650</strain>
    </source>
</reference>
<comment type="caution">
    <text evidence="1">The sequence shown here is derived from an EMBL/GenBank/DDBJ whole genome shotgun (WGS) entry which is preliminary data.</text>
</comment>
<accession>A0A0C1HWF5</accession>
<dbReference type="SUPFAM" id="SSF52833">
    <property type="entry name" value="Thioredoxin-like"/>
    <property type="match status" value="1"/>
</dbReference>
<dbReference type="Gene3D" id="3.40.30.10">
    <property type="entry name" value="Glutaredoxin"/>
    <property type="match status" value="1"/>
</dbReference>
<sequence length="115" mass="12961">MKKFAQDIKVLEMTTVNRARKAIANKETATFFIGRKTCPYCRKFATTLASVVAETQAHIFFINSEEPSELEELQAFRSEYGIPTVPGFLHTENGHVTVRCDSSMTADEIKTFAHL</sequence>
<protein>
    <submittedName>
        <fullName evidence="1">Bacterocin transport accessory protein</fullName>
    </submittedName>
</protein>
<evidence type="ECO:0000313" key="1">
    <source>
        <dbReference type="EMBL" id="KIC78438.1"/>
    </source>
</evidence>
<proteinExistence type="predicted"/>
<dbReference type="Pfam" id="PF20207">
    <property type="entry name" value="DUF6568"/>
    <property type="match status" value="1"/>
</dbReference>